<dbReference type="PANTHER" id="PTHR30461:SF23">
    <property type="entry name" value="DNA RECOMBINASE-RELATED"/>
    <property type="match status" value="1"/>
</dbReference>
<keyword evidence="3" id="KW-1185">Reference proteome</keyword>
<name>A0A0M7BAF8_9RHOB</name>
<dbReference type="Pfam" id="PF00239">
    <property type="entry name" value="Resolvase"/>
    <property type="match status" value="1"/>
</dbReference>
<organism evidence="2 3">
    <name type="scientific">Jannaschia seosinensis</name>
    <dbReference type="NCBI Taxonomy" id="313367"/>
    <lineage>
        <taxon>Bacteria</taxon>
        <taxon>Pseudomonadati</taxon>
        <taxon>Pseudomonadota</taxon>
        <taxon>Alphaproteobacteria</taxon>
        <taxon>Rhodobacterales</taxon>
        <taxon>Roseobacteraceae</taxon>
        <taxon>Jannaschia</taxon>
    </lineage>
</organism>
<dbReference type="Proteomes" id="UP000049455">
    <property type="component" value="Unassembled WGS sequence"/>
</dbReference>
<dbReference type="SMART" id="SM00857">
    <property type="entry name" value="Resolvase"/>
    <property type="match status" value="1"/>
</dbReference>
<dbReference type="GO" id="GO:0000150">
    <property type="term" value="F:DNA strand exchange activity"/>
    <property type="evidence" value="ECO:0007669"/>
    <property type="project" value="InterPro"/>
</dbReference>
<dbReference type="CDD" id="cd00338">
    <property type="entry name" value="Ser_Recombinase"/>
    <property type="match status" value="1"/>
</dbReference>
<gene>
    <name evidence="2" type="ORF">JSE7799_01900</name>
</gene>
<dbReference type="STRING" id="313367.JSE7799_01900"/>
<dbReference type="SUPFAM" id="SSF53041">
    <property type="entry name" value="Resolvase-like"/>
    <property type="match status" value="1"/>
</dbReference>
<evidence type="ECO:0000259" key="1">
    <source>
        <dbReference type="SMART" id="SM00857"/>
    </source>
</evidence>
<dbReference type="InterPro" id="IPR006119">
    <property type="entry name" value="Resolv_N"/>
</dbReference>
<protein>
    <recommendedName>
        <fullName evidence="1">Resolvase/invertase-type recombinase catalytic domain-containing protein</fullName>
    </recommendedName>
</protein>
<feature type="domain" description="Resolvase/invertase-type recombinase catalytic" evidence="1">
    <location>
        <begin position="3"/>
        <end position="119"/>
    </location>
</feature>
<evidence type="ECO:0000313" key="2">
    <source>
        <dbReference type="EMBL" id="CUH39179.1"/>
    </source>
</evidence>
<dbReference type="PANTHER" id="PTHR30461">
    <property type="entry name" value="DNA-INVERTASE FROM LAMBDOID PROPHAGE"/>
    <property type="match status" value="1"/>
</dbReference>
<dbReference type="Gene3D" id="3.40.50.1390">
    <property type="entry name" value="Resolvase, N-terminal catalytic domain"/>
    <property type="match status" value="1"/>
</dbReference>
<dbReference type="GO" id="GO:0003677">
    <property type="term" value="F:DNA binding"/>
    <property type="evidence" value="ECO:0007669"/>
    <property type="project" value="InterPro"/>
</dbReference>
<dbReference type="InterPro" id="IPR036162">
    <property type="entry name" value="Resolvase-like_N_sf"/>
</dbReference>
<dbReference type="AlphaFoldDB" id="A0A0M7BAF8"/>
<dbReference type="InterPro" id="IPR050639">
    <property type="entry name" value="SSR_resolvase"/>
</dbReference>
<reference evidence="2 3" key="1">
    <citation type="submission" date="2015-09" db="EMBL/GenBank/DDBJ databases">
        <authorList>
            <person name="Jackson K.R."/>
            <person name="Lunt B.L."/>
            <person name="Fisher J.N.B."/>
            <person name="Gardner A.V."/>
            <person name="Bailey M.E."/>
            <person name="Deus L.M."/>
            <person name="Earl A.S."/>
            <person name="Gibby P.D."/>
            <person name="Hartmann K.A."/>
            <person name="Liu J.E."/>
            <person name="Manci A.M."/>
            <person name="Nielsen D.A."/>
            <person name="Solomon M.B."/>
            <person name="Breakwell D.P."/>
            <person name="Burnett S.H."/>
            <person name="Grose J.H."/>
        </authorList>
    </citation>
    <scope>NUCLEOTIDE SEQUENCE [LARGE SCALE GENOMIC DNA]</scope>
    <source>
        <strain evidence="2 3">CECT 7799</strain>
    </source>
</reference>
<dbReference type="OrthoDB" id="7869946at2"/>
<proteinExistence type="predicted"/>
<accession>A0A0M7BAF8</accession>
<evidence type="ECO:0000313" key="3">
    <source>
        <dbReference type="Proteomes" id="UP000049455"/>
    </source>
</evidence>
<sequence>MIAALYLRSATSNDYAITEQHKDCAEYAVARGWSLGEVFVDDGESGMADERPGLQALRECLREGRASVVVAEGASRLHRDVEKLGEFYGFCDALGVEVSYARSSVSSFDLKQLIEMQRPSV</sequence>
<dbReference type="RefSeq" id="WP_055663411.1">
    <property type="nucleotide sequence ID" value="NZ_CYPR01000115.1"/>
</dbReference>
<dbReference type="EMBL" id="CYPR01000115">
    <property type="protein sequence ID" value="CUH39179.1"/>
    <property type="molecule type" value="Genomic_DNA"/>
</dbReference>